<dbReference type="PROSITE" id="PS00455">
    <property type="entry name" value="AMP_BINDING"/>
    <property type="match status" value="1"/>
</dbReference>
<evidence type="ECO:0000259" key="3">
    <source>
        <dbReference type="Pfam" id="PF00501"/>
    </source>
</evidence>
<evidence type="ECO:0000256" key="1">
    <source>
        <dbReference type="ARBA" id="ARBA00006432"/>
    </source>
</evidence>
<organism evidence="5 6">
    <name type="scientific">Polycladomyces abyssicola</name>
    <dbReference type="NCBI Taxonomy" id="1125966"/>
    <lineage>
        <taxon>Bacteria</taxon>
        <taxon>Bacillati</taxon>
        <taxon>Bacillota</taxon>
        <taxon>Bacilli</taxon>
        <taxon>Bacillales</taxon>
        <taxon>Thermoactinomycetaceae</taxon>
        <taxon>Polycladomyces</taxon>
    </lineage>
</organism>
<dbReference type="KEGG" id="pabs:JIR001_23610"/>
<keyword evidence="2 5" id="KW-0436">Ligase</keyword>
<dbReference type="AlphaFoldDB" id="A0A8D5ZPQ5"/>
<dbReference type="SUPFAM" id="SSF56801">
    <property type="entry name" value="Acetyl-CoA synthetase-like"/>
    <property type="match status" value="1"/>
</dbReference>
<dbReference type="InterPro" id="IPR050237">
    <property type="entry name" value="ATP-dep_AMP-bd_enzyme"/>
</dbReference>
<dbReference type="Proteomes" id="UP000677436">
    <property type="component" value="Chromosome"/>
</dbReference>
<dbReference type="FunFam" id="3.30.300.30:FF:000008">
    <property type="entry name" value="2,3-dihydroxybenzoate-AMP ligase"/>
    <property type="match status" value="1"/>
</dbReference>
<proteinExistence type="inferred from homology"/>
<feature type="domain" description="AMP-dependent synthetase/ligase" evidence="3">
    <location>
        <begin position="33"/>
        <end position="422"/>
    </location>
</feature>
<dbReference type="EMBL" id="AP024601">
    <property type="protein sequence ID" value="BCU82578.1"/>
    <property type="molecule type" value="Genomic_DNA"/>
</dbReference>
<dbReference type="PANTHER" id="PTHR43767">
    <property type="entry name" value="LONG-CHAIN-FATTY-ACID--COA LIGASE"/>
    <property type="match status" value="1"/>
</dbReference>
<sequence>MSSPYADKPWLASYPPYVPQKLPLPKMSMIGCFEESVKRRPEQAAVHYFDHSISYQELDDMAEAFAVLLAEWGVGKGDRVAVYMQNNPQFLIAQYGAWKRGAIMVPLNPMFKEKELEYHLNDSGAKVLICLESLYAAVAKQVVAKTMVEHVVTTHEADLLPKGMKESIILLENSDKQQFAETTDMIKAVQKRLNRKTPREEVTPEDIAYLVYTSGTTGLPKGAKSLHKNIAFNAEVYRTWMQLGDEDCVLGVAPLFHITGIVGHIAVAGLAGIPLVLFHRFDVKEMLRLVEKWRPTFTVGSITVYIALMNHPDAEKVDLSSLKKCYSGGAPIAPSITDQFMEKFGIYIHNIYGLTESNSPTHAVPFGARAPVDPESGALSVGIPVPNCEAKLVDLADPSKEVAAGEKGEFAVRGPMIFAGYWNKPDETKKAFHDGWFLTGDVVKMDEKGWFYVVDRKKDMIIASGFKVWPRDVEDVLYQHPAVKEAAVVGVPHPYRGETVRAYVSLKEGFEVTEEELIQFCKERMADYKYPREIVFLKELPKTATGKFLRRQLRDQAREEALKQQKA</sequence>
<reference evidence="5" key="1">
    <citation type="journal article" date="2013" name="Int. J. Syst. Evol. Microbiol.">
        <title>Polycladomyces abyssicola gen. nov., sp. nov., a thermophilic filamentous bacterium isolated from hemipelagic sediment.</title>
        <authorList>
            <person name="Tsubouchi T."/>
            <person name="Shimane Y."/>
            <person name="Mori K."/>
            <person name="Usui K."/>
            <person name="Hiraki T."/>
            <person name="Tame A."/>
            <person name="Uematsu K."/>
            <person name="Maruyama T."/>
            <person name="Hatada Y."/>
        </authorList>
    </citation>
    <scope>NUCLEOTIDE SEQUENCE</scope>
    <source>
        <strain evidence="5">JIR-001</strain>
    </source>
</reference>
<dbReference type="PANTHER" id="PTHR43767:SF1">
    <property type="entry name" value="NONRIBOSOMAL PEPTIDE SYNTHASE PES1 (EUROFUNG)-RELATED"/>
    <property type="match status" value="1"/>
</dbReference>
<evidence type="ECO:0000313" key="6">
    <source>
        <dbReference type="Proteomes" id="UP000677436"/>
    </source>
</evidence>
<accession>A0A8D5ZPQ5</accession>
<feature type="domain" description="AMP-binding enzyme C-terminal" evidence="4">
    <location>
        <begin position="473"/>
        <end position="547"/>
    </location>
</feature>
<dbReference type="CDD" id="cd05936">
    <property type="entry name" value="FC-FACS_FadD_like"/>
    <property type="match status" value="1"/>
</dbReference>
<dbReference type="RefSeq" id="WP_212772901.1">
    <property type="nucleotide sequence ID" value="NZ_AP024601.1"/>
</dbReference>
<dbReference type="Gene3D" id="3.40.50.12780">
    <property type="entry name" value="N-terminal domain of ligase-like"/>
    <property type="match status" value="1"/>
</dbReference>
<dbReference type="InterPro" id="IPR020845">
    <property type="entry name" value="AMP-binding_CS"/>
</dbReference>
<gene>
    <name evidence="5" type="primary">lcfA_2</name>
    <name evidence="5" type="ORF">JIR001_23610</name>
</gene>
<keyword evidence="6" id="KW-1185">Reference proteome</keyword>
<protein>
    <submittedName>
        <fullName evidence="5">Long-chain-fatty-acid--CoA ligase</fullName>
    </submittedName>
</protein>
<dbReference type="Pfam" id="PF00501">
    <property type="entry name" value="AMP-binding"/>
    <property type="match status" value="1"/>
</dbReference>
<comment type="similarity">
    <text evidence="1">Belongs to the ATP-dependent AMP-binding enzyme family.</text>
</comment>
<reference evidence="5" key="2">
    <citation type="journal article" date="2021" name="Microbiol. Resour. Announc.">
        <title>Complete Genome Sequence of Polycladomyces abyssicola JIR-001T, Isolated from Hemipelagic Sediment in Deep Seawater.</title>
        <authorList>
            <person name="Tsubouchi T."/>
            <person name="Kaneko Y."/>
        </authorList>
    </citation>
    <scope>NUCLEOTIDE SEQUENCE</scope>
    <source>
        <strain evidence="5">JIR-001</strain>
    </source>
</reference>
<evidence type="ECO:0000313" key="5">
    <source>
        <dbReference type="EMBL" id="BCU82578.1"/>
    </source>
</evidence>
<dbReference type="Gene3D" id="3.30.300.30">
    <property type="match status" value="1"/>
</dbReference>
<dbReference type="InterPro" id="IPR025110">
    <property type="entry name" value="AMP-bd_C"/>
</dbReference>
<name>A0A8D5ZPQ5_9BACL</name>
<dbReference type="InterPro" id="IPR000873">
    <property type="entry name" value="AMP-dep_synth/lig_dom"/>
</dbReference>
<dbReference type="GO" id="GO:0016878">
    <property type="term" value="F:acid-thiol ligase activity"/>
    <property type="evidence" value="ECO:0007669"/>
    <property type="project" value="UniProtKB-ARBA"/>
</dbReference>
<evidence type="ECO:0000259" key="4">
    <source>
        <dbReference type="Pfam" id="PF13193"/>
    </source>
</evidence>
<evidence type="ECO:0000256" key="2">
    <source>
        <dbReference type="ARBA" id="ARBA00022598"/>
    </source>
</evidence>
<dbReference type="InterPro" id="IPR045851">
    <property type="entry name" value="AMP-bd_C_sf"/>
</dbReference>
<dbReference type="Pfam" id="PF13193">
    <property type="entry name" value="AMP-binding_C"/>
    <property type="match status" value="1"/>
</dbReference>
<dbReference type="InterPro" id="IPR042099">
    <property type="entry name" value="ANL_N_sf"/>
</dbReference>